<dbReference type="SMART" id="SM00028">
    <property type="entry name" value="TPR"/>
    <property type="match status" value="7"/>
</dbReference>
<dbReference type="CDD" id="cd00082">
    <property type="entry name" value="HisKA"/>
    <property type="match status" value="1"/>
</dbReference>
<dbReference type="EC" id="2.7.13.3" evidence="2"/>
<evidence type="ECO:0000256" key="4">
    <source>
        <dbReference type="ARBA" id="ARBA00022679"/>
    </source>
</evidence>
<evidence type="ECO:0000313" key="13">
    <source>
        <dbReference type="Proteomes" id="UP001319200"/>
    </source>
</evidence>
<dbReference type="InterPro" id="IPR036097">
    <property type="entry name" value="HisK_dim/P_sf"/>
</dbReference>
<dbReference type="InterPro" id="IPR019734">
    <property type="entry name" value="TPR_rpt"/>
</dbReference>
<gene>
    <name evidence="12" type="ORF">KK083_02195</name>
</gene>
<keyword evidence="9" id="KW-0472">Membrane</keyword>
<keyword evidence="10" id="KW-0732">Signal</keyword>
<comment type="caution">
    <text evidence="12">The sequence shown here is derived from an EMBL/GenBank/DDBJ whole genome shotgun (WGS) entry which is preliminary data.</text>
</comment>
<accession>A0AAP2DKR1</accession>
<dbReference type="SUPFAM" id="SSF48452">
    <property type="entry name" value="TPR-like"/>
    <property type="match status" value="2"/>
</dbReference>
<keyword evidence="9" id="KW-1133">Transmembrane helix</keyword>
<feature type="transmembrane region" description="Helical" evidence="9">
    <location>
        <begin position="451"/>
        <end position="471"/>
    </location>
</feature>
<evidence type="ECO:0000313" key="12">
    <source>
        <dbReference type="EMBL" id="MBT1695669.1"/>
    </source>
</evidence>
<dbReference type="EMBL" id="JAHESF010000002">
    <property type="protein sequence ID" value="MBT1695669.1"/>
    <property type="molecule type" value="Genomic_DNA"/>
</dbReference>
<dbReference type="Pfam" id="PF02518">
    <property type="entry name" value="HATPase_c"/>
    <property type="match status" value="1"/>
</dbReference>
<evidence type="ECO:0000256" key="10">
    <source>
        <dbReference type="SAM" id="SignalP"/>
    </source>
</evidence>
<dbReference type="InterPro" id="IPR004358">
    <property type="entry name" value="Sig_transdc_His_kin-like_C"/>
</dbReference>
<dbReference type="AlphaFoldDB" id="A0AAP2DKR1"/>
<dbReference type="PANTHER" id="PTHR43711">
    <property type="entry name" value="TWO-COMPONENT HISTIDINE KINASE"/>
    <property type="match status" value="1"/>
</dbReference>
<dbReference type="FunFam" id="3.30.565.10:FF:000006">
    <property type="entry name" value="Sensor histidine kinase WalK"/>
    <property type="match status" value="1"/>
</dbReference>
<dbReference type="Gene3D" id="1.25.40.10">
    <property type="entry name" value="Tetratricopeptide repeat domain"/>
    <property type="match status" value="2"/>
</dbReference>
<feature type="repeat" description="TPR" evidence="7">
    <location>
        <begin position="213"/>
        <end position="246"/>
    </location>
</feature>
<sequence length="752" mass="85852">MLRDVFFLLRCIVCSLIVAFSLLSPSPLRAQQNKIDSLKALISQHNNEDTLLVNNMVQLSRHLYWSGNYDEALDYAQRARSLSRTLGFQKGEGIAWLASGHTQLRRGKYDSALRHFGNARASFAAINNYRSLANSHVYTGQAYDYLAQYDKALEHYKIALGIIEEYPDDAILFKIQNSTGVTYLKKGSYETALEYYLMSLKTCEKLNDKLYYASTLNNIGVVYIDILQYDEALKYFLRYLKTMKELQHTQSIAVGMLNVGEAHMNLQHYREAVHYLDSALVIYRQIDEKRGQSLAHSNLGYSYKNLHDYSNAATHYEHAIRIAEQIKSNEALVKALIGATELYLKIGDIKKASVHMDRAQVTAKITGSMLELEKAYLFHSKLDSARGNYREAYQWFKKYSALNDSLFNESKSRQVLQMRELYESEKKDKEIILLSEAKKLEEAKLSGNRKLLWVSVTFLTAIIIGILYWVYVKSRHSKVLTAQNEKISDAYAALKKLMDKVEDQNRMLAQKNETLEDLHREKDGLIGVVAHDLRSPLNRIAGLTQILAFNSHLSTEEKEIITIIQKVCKDGNGLIRDLLDINQYENSEALNITEISLTHYVSSLLGHYTHQLDKKDLKMFFEYETEASIKTDASYLDRILDNIITNAIKFSPAGRNIYVRILKQRETVKIVIQDEGQGFHPDDLPHLFRKFKKLSARPTGGESSTGLGLSIVKSLVEKIKGSIKVESTWGKGATFVIELPQEITQERAEIHS</sequence>
<feature type="signal peptide" evidence="10">
    <location>
        <begin position="1"/>
        <end position="30"/>
    </location>
</feature>
<evidence type="ECO:0000256" key="7">
    <source>
        <dbReference type="PROSITE-ProRule" id="PRU00339"/>
    </source>
</evidence>
<dbReference type="Gene3D" id="1.10.287.130">
    <property type="match status" value="1"/>
</dbReference>
<dbReference type="PROSITE" id="PS50109">
    <property type="entry name" value="HIS_KIN"/>
    <property type="match status" value="1"/>
</dbReference>
<evidence type="ECO:0000256" key="6">
    <source>
        <dbReference type="ARBA" id="ARBA00023012"/>
    </source>
</evidence>
<feature type="repeat" description="TPR" evidence="7">
    <location>
        <begin position="293"/>
        <end position="326"/>
    </location>
</feature>
<keyword evidence="5" id="KW-0418">Kinase</keyword>
<comment type="catalytic activity">
    <reaction evidence="1">
        <text>ATP + protein L-histidine = ADP + protein N-phospho-L-histidine.</text>
        <dbReference type="EC" id="2.7.13.3"/>
    </reaction>
</comment>
<keyword evidence="3" id="KW-0597">Phosphoprotein</keyword>
<feature type="chain" id="PRO_5043053690" description="histidine kinase" evidence="10">
    <location>
        <begin position="31"/>
        <end position="752"/>
    </location>
</feature>
<evidence type="ECO:0000256" key="9">
    <source>
        <dbReference type="SAM" id="Phobius"/>
    </source>
</evidence>
<dbReference type="PRINTS" id="PR00344">
    <property type="entry name" value="BCTRLSENSOR"/>
</dbReference>
<keyword evidence="13" id="KW-1185">Reference proteome</keyword>
<protein>
    <recommendedName>
        <fullName evidence="2">histidine kinase</fullName>
        <ecNumber evidence="2">2.7.13.3</ecNumber>
    </recommendedName>
</protein>
<dbReference type="InterPro" id="IPR003661">
    <property type="entry name" value="HisK_dim/P_dom"/>
</dbReference>
<dbReference type="GO" id="GO:0000155">
    <property type="term" value="F:phosphorelay sensor kinase activity"/>
    <property type="evidence" value="ECO:0007669"/>
    <property type="project" value="InterPro"/>
</dbReference>
<keyword evidence="7" id="KW-0802">TPR repeat</keyword>
<organism evidence="12 13">
    <name type="scientific">Chryseosolibacter histidini</name>
    <dbReference type="NCBI Taxonomy" id="2782349"/>
    <lineage>
        <taxon>Bacteria</taxon>
        <taxon>Pseudomonadati</taxon>
        <taxon>Bacteroidota</taxon>
        <taxon>Cytophagia</taxon>
        <taxon>Cytophagales</taxon>
        <taxon>Chryseotaleaceae</taxon>
        <taxon>Chryseosolibacter</taxon>
    </lineage>
</organism>
<keyword evidence="9" id="KW-0812">Transmembrane</keyword>
<name>A0AAP2DKR1_9BACT</name>
<dbReference type="Proteomes" id="UP001319200">
    <property type="component" value="Unassembled WGS sequence"/>
</dbReference>
<dbReference type="SMART" id="SM00387">
    <property type="entry name" value="HATPase_c"/>
    <property type="match status" value="1"/>
</dbReference>
<evidence type="ECO:0000256" key="8">
    <source>
        <dbReference type="SAM" id="Coils"/>
    </source>
</evidence>
<dbReference type="Pfam" id="PF00512">
    <property type="entry name" value="HisKA"/>
    <property type="match status" value="1"/>
</dbReference>
<dbReference type="InterPro" id="IPR003594">
    <property type="entry name" value="HATPase_dom"/>
</dbReference>
<dbReference type="SMART" id="SM00388">
    <property type="entry name" value="HisKA"/>
    <property type="match status" value="1"/>
</dbReference>
<reference evidence="12 13" key="1">
    <citation type="submission" date="2021-05" db="EMBL/GenBank/DDBJ databases">
        <title>A Polyphasic approach of four new species of the genus Ohtaekwangia: Ohtaekwangia histidinii sp. nov., Ohtaekwangia cretensis sp. nov., Ohtaekwangia indiensis sp. nov., Ohtaekwangia reichenbachii sp. nov. from diverse environment.</title>
        <authorList>
            <person name="Octaviana S."/>
        </authorList>
    </citation>
    <scope>NUCLEOTIDE SEQUENCE [LARGE SCALE GENOMIC DNA]</scope>
    <source>
        <strain evidence="12 13">PWU4</strain>
    </source>
</reference>
<proteinExistence type="predicted"/>
<dbReference type="InterPro" id="IPR011990">
    <property type="entry name" value="TPR-like_helical_dom_sf"/>
</dbReference>
<dbReference type="InterPro" id="IPR050736">
    <property type="entry name" value="Sensor_HK_Regulatory"/>
</dbReference>
<dbReference type="Gene3D" id="3.30.565.10">
    <property type="entry name" value="Histidine kinase-like ATPase, C-terminal domain"/>
    <property type="match status" value="1"/>
</dbReference>
<evidence type="ECO:0000256" key="5">
    <source>
        <dbReference type="ARBA" id="ARBA00022777"/>
    </source>
</evidence>
<evidence type="ECO:0000256" key="3">
    <source>
        <dbReference type="ARBA" id="ARBA00022553"/>
    </source>
</evidence>
<dbReference type="SUPFAM" id="SSF55874">
    <property type="entry name" value="ATPase domain of HSP90 chaperone/DNA topoisomerase II/histidine kinase"/>
    <property type="match status" value="1"/>
</dbReference>
<dbReference type="Pfam" id="PF13424">
    <property type="entry name" value="TPR_12"/>
    <property type="match status" value="2"/>
</dbReference>
<dbReference type="SUPFAM" id="SSF47384">
    <property type="entry name" value="Homodimeric domain of signal transducing histidine kinase"/>
    <property type="match status" value="1"/>
</dbReference>
<evidence type="ECO:0000259" key="11">
    <source>
        <dbReference type="PROSITE" id="PS50109"/>
    </source>
</evidence>
<dbReference type="PANTHER" id="PTHR43711:SF31">
    <property type="entry name" value="HISTIDINE KINASE"/>
    <property type="match status" value="1"/>
</dbReference>
<evidence type="ECO:0000256" key="2">
    <source>
        <dbReference type="ARBA" id="ARBA00012438"/>
    </source>
</evidence>
<dbReference type="InterPro" id="IPR005467">
    <property type="entry name" value="His_kinase_dom"/>
</dbReference>
<keyword evidence="4" id="KW-0808">Transferase</keyword>
<evidence type="ECO:0000256" key="1">
    <source>
        <dbReference type="ARBA" id="ARBA00000085"/>
    </source>
</evidence>
<dbReference type="PROSITE" id="PS50005">
    <property type="entry name" value="TPR"/>
    <property type="match status" value="3"/>
</dbReference>
<feature type="repeat" description="TPR" evidence="7">
    <location>
        <begin position="133"/>
        <end position="166"/>
    </location>
</feature>
<keyword evidence="6" id="KW-0902">Two-component regulatory system</keyword>
<dbReference type="RefSeq" id="WP_254160245.1">
    <property type="nucleotide sequence ID" value="NZ_JAHESF010000002.1"/>
</dbReference>
<dbReference type="InterPro" id="IPR036890">
    <property type="entry name" value="HATPase_C_sf"/>
</dbReference>
<feature type="domain" description="Histidine kinase" evidence="11">
    <location>
        <begin position="528"/>
        <end position="743"/>
    </location>
</feature>
<keyword evidence="8" id="KW-0175">Coiled coil</keyword>
<feature type="coiled-coil region" evidence="8">
    <location>
        <begin position="484"/>
        <end position="521"/>
    </location>
</feature>